<protein>
    <submittedName>
        <fullName evidence="1">Capsid decoration protein</fullName>
    </submittedName>
</protein>
<gene>
    <name evidence="1" type="ORF">CPT_Saba_063</name>
</gene>
<keyword evidence="2" id="KW-1185">Reference proteome</keyword>
<dbReference type="Pfam" id="PF02924">
    <property type="entry name" value="HDPD"/>
    <property type="match status" value="1"/>
</dbReference>
<reference evidence="2" key="1">
    <citation type="submission" date="2019-06" db="EMBL/GenBank/DDBJ databases">
        <title>The Complete Genome of Proteus mirabilis Siphophage Saba.</title>
        <authorList>
            <person name="Nyugen J."/>
            <person name="Harb L."/>
            <person name="Moreland R."/>
            <person name="Liu M."/>
            <person name="Ramsey J."/>
        </authorList>
    </citation>
    <scope>NUCLEOTIDE SEQUENCE [LARGE SCALE GENOMIC DNA]</scope>
</reference>
<dbReference type="InterPro" id="IPR004195">
    <property type="entry name" value="Head_decoration_D"/>
</dbReference>
<dbReference type="EMBL" id="MN062188">
    <property type="protein sequence ID" value="QEG09436.1"/>
    <property type="molecule type" value="Genomic_DNA"/>
</dbReference>
<dbReference type="InterPro" id="IPR036630">
    <property type="entry name" value="Head_decoration_D_sf"/>
</dbReference>
<dbReference type="SUPFAM" id="SSF51274">
    <property type="entry name" value="Head decoration protein D (gpD, major capsid protein D)"/>
    <property type="match status" value="1"/>
</dbReference>
<organism evidence="1 2">
    <name type="scientific">Proteus phage Saba</name>
    <dbReference type="NCBI Taxonomy" id="2596672"/>
    <lineage>
        <taxon>Viruses</taxon>
        <taxon>Duplodnaviria</taxon>
        <taxon>Heunggongvirae</taxon>
        <taxon>Uroviricota</taxon>
        <taxon>Caudoviricetes</taxon>
        <taxon>Casjensviridae</taxon>
        <taxon>Cenphatecvirus</taxon>
        <taxon>Cenphatecvirus saba</taxon>
    </lineage>
</organism>
<evidence type="ECO:0000313" key="2">
    <source>
        <dbReference type="Proteomes" id="UP000322840"/>
    </source>
</evidence>
<sequence length="130" mass="14291">MGNTNVDMLAGDRDLNPWEPTKIFAGEMPIFTDKGVAGADIKMYQPVYRKAEDGKLYPFDDTAAALEGEAAVFPVGISAQATVKDKSVQFYTGGCFNVDAIVWPSKIDDLVKAKSLFELKQATISFRKLY</sequence>
<proteinExistence type="predicted"/>
<name>A0A5B9N9Z9_9CAUD</name>
<dbReference type="Gene3D" id="2.40.300.10">
    <property type="entry name" value="Head decoration protein D"/>
    <property type="match status" value="1"/>
</dbReference>
<evidence type="ECO:0000313" key="1">
    <source>
        <dbReference type="EMBL" id="QEG09436.1"/>
    </source>
</evidence>
<dbReference type="Proteomes" id="UP000322840">
    <property type="component" value="Segment"/>
</dbReference>
<accession>A0A5B9N9Z9</accession>